<keyword evidence="1" id="KW-1133">Transmembrane helix</keyword>
<gene>
    <name evidence="2" type="ORF">ABR189_07885</name>
</gene>
<dbReference type="EMBL" id="JBEXAC010000001">
    <property type="protein sequence ID" value="MET6997286.1"/>
    <property type="molecule type" value="Genomic_DNA"/>
</dbReference>
<accession>A0ABV2T2M5</accession>
<organism evidence="2 3">
    <name type="scientific">Chitinophaga defluvii</name>
    <dbReference type="NCBI Taxonomy" id="3163343"/>
    <lineage>
        <taxon>Bacteria</taxon>
        <taxon>Pseudomonadati</taxon>
        <taxon>Bacteroidota</taxon>
        <taxon>Chitinophagia</taxon>
        <taxon>Chitinophagales</taxon>
        <taxon>Chitinophagaceae</taxon>
        <taxon>Chitinophaga</taxon>
    </lineage>
</organism>
<reference evidence="2 3" key="1">
    <citation type="submission" date="2024-06" db="EMBL/GenBank/DDBJ databases">
        <title>Chitinophaga defluvii sp. nov., isolated from municipal sewage.</title>
        <authorList>
            <person name="Zhang L."/>
        </authorList>
    </citation>
    <scope>NUCLEOTIDE SEQUENCE [LARGE SCALE GENOMIC DNA]</scope>
    <source>
        <strain evidence="2 3">H8</strain>
    </source>
</reference>
<feature type="transmembrane region" description="Helical" evidence="1">
    <location>
        <begin position="107"/>
        <end position="130"/>
    </location>
</feature>
<keyword evidence="1" id="KW-0472">Membrane</keyword>
<comment type="caution">
    <text evidence="2">The sequence shown here is derived from an EMBL/GenBank/DDBJ whole genome shotgun (WGS) entry which is preliminary data.</text>
</comment>
<proteinExistence type="predicted"/>
<evidence type="ECO:0000256" key="1">
    <source>
        <dbReference type="SAM" id="Phobius"/>
    </source>
</evidence>
<feature type="transmembrane region" description="Helical" evidence="1">
    <location>
        <begin position="151"/>
        <end position="172"/>
    </location>
</feature>
<dbReference type="Pfam" id="PF05987">
    <property type="entry name" value="DUF898"/>
    <property type="match status" value="2"/>
</dbReference>
<sequence>MQQTYVPPDFSKAPVPPAITFKGSGGDYFGIVIVNLLLTIITLGLYYPWAKAKQLQYLYGNTEMEGSRFAFNGTGNEMFKGFIKAFIFMIVLYGIAATLLMNRMIGSAILVFYLGILAILPLAIHGAYRYRFSRTSWRGIRFGYRGNRKEFIFLFFTNLFLTIVTFGIYGAWMQINLRNYLLTNIRFGSAQFEYKGDGWAYFKLNIVGYLLTIITLGIYMFWWQADIFRYYIDNLKLNHEGKAYSLRSTATGGDFFKLIFVNLLLFIFTLGIGYSWIVTRTLTFVFNHVEITGDINLNALAQTEEEYKDATGEDMADFLDLGFVI</sequence>
<dbReference type="Proteomes" id="UP001549749">
    <property type="component" value="Unassembled WGS sequence"/>
</dbReference>
<feature type="transmembrane region" description="Helical" evidence="1">
    <location>
        <begin position="82"/>
        <end position="101"/>
    </location>
</feature>
<keyword evidence="1" id="KW-0812">Transmembrane</keyword>
<evidence type="ECO:0000313" key="2">
    <source>
        <dbReference type="EMBL" id="MET6997286.1"/>
    </source>
</evidence>
<feature type="transmembrane region" description="Helical" evidence="1">
    <location>
        <begin position="200"/>
        <end position="222"/>
    </location>
</feature>
<dbReference type="InterPro" id="IPR010295">
    <property type="entry name" value="DUF898"/>
</dbReference>
<evidence type="ECO:0000313" key="3">
    <source>
        <dbReference type="Proteomes" id="UP001549749"/>
    </source>
</evidence>
<dbReference type="RefSeq" id="WP_354659925.1">
    <property type="nucleotide sequence ID" value="NZ_JBEXAC010000001.1"/>
</dbReference>
<keyword evidence="3" id="KW-1185">Reference proteome</keyword>
<protein>
    <submittedName>
        <fullName evidence="2">DUF898 family protein</fullName>
    </submittedName>
</protein>
<name>A0ABV2T2M5_9BACT</name>
<feature type="transmembrane region" description="Helical" evidence="1">
    <location>
        <begin position="255"/>
        <end position="277"/>
    </location>
</feature>
<feature type="transmembrane region" description="Helical" evidence="1">
    <location>
        <begin position="28"/>
        <end position="49"/>
    </location>
</feature>